<reference evidence="6" key="1">
    <citation type="journal article" date="2015" name="Nat. Genet.">
        <title>The pineapple genome and the evolution of CAM photosynthesis.</title>
        <authorList>
            <person name="Ming R."/>
            <person name="VanBuren R."/>
            <person name="Wai C.M."/>
            <person name="Tang H."/>
            <person name="Schatz M.C."/>
            <person name="Bowers J.E."/>
            <person name="Lyons E."/>
            <person name="Wang M.L."/>
            <person name="Chen J."/>
            <person name="Biggers E."/>
            <person name="Zhang J."/>
            <person name="Huang L."/>
            <person name="Zhang L."/>
            <person name="Miao W."/>
            <person name="Zhang J."/>
            <person name="Ye Z."/>
            <person name="Miao C."/>
            <person name="Lin Z."/>
            <person name="Wang H."/>
            <person name="Zhou H."/>
            <person name="Yim W.C."/>
            <person name="Priest H.D."/>
            <person name="Zheng C."/>
            <person name="Woodhouse M."/>
            <person name="Edger P.P."/>
            <person name="Guyot R."/>
            <person name="Guo H.B."/>
            <person name="Guo H."/>
            <person name="Zheng G."/>
            <person name="Singh R."/>
            <person name="Sharma A."/>
            <person name="Min X."/>
            <person name="Zheng Y."/>
            <person name="Lee H."/>
            <person name="Gurtowski J."/>
            <person name="Sedlazeck F.J."/>
            <person name="Harkess A."/>
            <person name="McKain M.R."/>
            <person name="Liao Z."/>
            <person name="Fang J."/>
            <person name="Liu J."/>
            <person name="Zhang X."/>
            <person name="Zhang Q."/>
            <person name="Hu W."/>
            <person name="Qin Y."/>
            <person name="Wang K."/>
            <person name="Chen L.Y."/>
            <person name="Shirley N."/>
            <person name="Lin Y.R."/>
            <person name="Liu L.Y."/>
            <person name="Hernandez A.G."/>
            <person name="Wright C.L."/>
            <person name="Bulone V."/>
            <person name="Tuskan G.A."/>
            <person name="Heath K."/>
            <person name="Zee F."/>
            <person name="Moore P.H."/>
            <person name="Sunkar R."/>
            <person name="Leebens-Mack J.H."/>
            <person name="Mockler T."/>
            <person name="Bennetzen J.L."/>
            <person name="Freeling M."/>
            <person name="Sankoff D."/>
            <person name="Paterson A.H."/>
            <person name="Zhu X."/>
            <person name="Yang X."/>
            <person name="Smith J.A."/>
            <person name="Cushman J.C."/>
            <person name="Paull R.E."/>
            <person name="Yu Q."/>
        </authorList>
    </citation>
    <scope>NUCLEOTIDE SEQUENCE [LARGE SCALE GENOMIC DNA]</scope>
    <source>
        <strain evidence="6">cv. F153</strain>
    </source>
</reference>
<evidence type="ECO:0000256" key="4">
    <source>
        <dbReference type="SAM" id="Phobius"/>
    </source>
</evidence>
<dbReference type="InterPro" id="IPR039647">
    <property type="entry name" value="EF_hand_pair_protein_CML-like"/>
</dbReference>
<evidence type="ECO:0000259" key="5">
    <source>
        <dbReference type="PROSITE" id="PS50222"/>
    </source>
</evidence>
<organism evidence="6 7">
    <name type="scientific">Ananas comosus</name>
    <name type="common">Pineapple</name>
    <name type="synonym">Ananas ananas</name>
    <dbReference type="NCBI Taxonomy" id="4615"/>
    <lineage>
        <taxon>Eukaryota</taxon>
        <taxon>Viridiplantae</taxon>
        <taxon>Streptophyta</taxon>
        <taxon>Embryophyta</taxon>
        <taxon>Tracheophyta</taxon>
        <taxon>Spermatophyta</taxon>
        <taxon>Magnoliopsida</taxon>
        <taxon>Liliopsida</taxon>
        <taxon>Poales</taxon>
        <taxon>Bromeliaceae</taxon>
        <taxon>Bromelioideae</taxon>
        <taxon>Ananas</taxon>
    </lineage>
</organism>
<proteinExistence type="predicted"/>
<dbReference type="PROSITE" id="PS50222">
    <property type="entry name" value="EF_HAND_2"/>
    <property type="match status" value="2"/>
</dbReference>
<feature type="domain" description="EF-hand" evidence="5">
    <location>
        <begin position="172"/>
        <end position="206"/>
    </location>
</feature>
<dbReference type="GO" id="GO:0005509">
    <property type="term" value="F:calcium ion binding"/>
    <property type="evidence" value="ECO:0007669"/>
    <property type="project" value="InterPro"/>
</dbReference>
<dbReference type="RefSeq" id="XP_020109384.1">
    <property type="nucleotide sequence ID" value="XM_020253795.1"/>
</dbReference>
<evidence type="ECO:0000256" key="3">
    <source>
        <dbReference type="ARBA" id="ARBA00022837"/>
    </source>
</evidence>
<keyword evidence="4" id="KW-1133">Transmembrane helix</keyword>
<dbReference type="OrthoDB" id="26525at2759"/>
<dbReference type="Gramene" id="Aco001092.1.mrna1">
    <property type="protein sequence ID" value="Aco001092.1.mrna1.cds1"/>
    <property type="gene ID" value="Aco001092.1.path1"/>
</dbReference>
<accession>A0A6P5GND4</accession>
<dbReference type="PROSITE" id="PS00018">
    <property type="entry name" value="EF_HAND_1"/>
    <property type="match status" value="2"/>
</dbReference>
<keyword evidence="2" id="KW-0677">Repeat</keyword>
<dbReference type="Gene3D" id="1.10.238.10">
    <property type="entry name" value="EF-hand"/>
    <property type="match status" value="1"/>
</dbReference>
<dbReference type="InterPro" id="IPR011992">
    <property type="entry name" value="EF-hand-dom_pair"/>
</dbReference>
<dbReference type="Pfam" id="PF13499">
    <property type="entry name" value="EF-hand_7"/>
    <property type="match status" value="1"/>
</dbReference>
<evidence type="ECO:0000256" key="2">
    <source>
        <dbReference type="ARBA" id="ARBA00022737"/>
    </source>
</evidence>
<dbReference type="Proteomes" id="UP000515123">
    <property type="component" value="Linkage group 2"/>
</dbReference>
<keyword evidence="1" id="KW-0479">Metal-binding</keyword>
<protein>
    <submittedName>
        <fullName evidence="7">Probable calcium-binding protein CML30</fullName>
    </submittedName>
</protein>
<dbReference type="AlphaFoldDB" id="A0A6P5GND4"/>
<name>A0A6P5GND4_ANACO</name>
<sequence length="206" mass="23816">MHQQHKLYTYTNPSSMEKAPQSTFCHSLSLTEHIVFLFYNTIFIWLTILNKFSARFLSLLLPRHHEELHACAASRSHHAEKNPPSNRGDDLALLGGDVEIILDKMGIRCELNGERFKEKLRFDELSTMFEEKEPSMEEVKQAFAVFDENSDGFIDAVELMSVLSKLGFKDGVKLDECERMIASYDENKDGRIDFNEFIKFMESSFC</sequence>
<dbReference type="PANTHER" id="PTHR10891">
    <property type="entry name" value="EF-HAND CALCIUM-BINDING DOMAIN CONTAINING PROTEIN"/>
    <property type="match status" value="1"/>
</dbReference>
<evidence type="ECO:0000256" key="1">
    <source>
        <dbReference type="ARBA" id="ARBA00022723"/>
    </source>
</evidence>
<dbReference type="InterPro" id="IPR018247">
    <property type="entry name" value="EF_Hand_1_Ca_BS"/>
</dbReference>
<dbReference type="SUPFAM" id="SSF47473">
    <property type="entry name" value="EF-hand"/>
    <property type="match status" value="1"/>
</dbReference>
<keyword evidence="4" id="KW-0472">Membrane</keyword>
<evidence type="ECO:0000313" key="7">
    <source>
        <dbReference type="RefSeq" id="XP_020109384.1"/>
    </source>
</evidence>
<gene>
    <name evidence="7" type="primary">LOC109724851</name>
</gene>
<keyword evidence="3" id="KW-0106">Calcium</keyword>
<reference evidence="7" key="2">
    <citation type="submission" date="2025-08" db="UniProtKB">
        <authorList>
            <consortium name="RefSeq"/>
        </authorList>
    </citation>
    <scope>IDENTIFICATION</scope>
    <source>
        <tissue evidence="7">Leaf</tissue>
    </source>
</reference>
<dbReference type="SMART" id="SM00054">
    <property type="entry name" value="EFh"/>
    <property type="match status" value="2"/>
</dbReference>
<evidence type="ECO:0000313" key="6">
    <source>
        <dbReference type="Proteomes" id="UP000515123"/>
    </source>
</evidence>
<keyword evidence="6" id="KW-1185">Reference proteome</keyword>
<keyword evidence="4" id="KW-0812">Transmembrane</keyword>
<dbReference type="GeneID" id="109724851"/>
<dbReference type="InterPro" id="IPR002048">
    <property type="entry name" value="EF_hand_dom"/>
</dbReference>
<dbReference type="CDD" id="cd00051">
    <property type="entry name" value="EFh"/>
    <property type="match status" value="1"/>
</dbReference>
<feature type="transmembrane region" description="Helical" evidence="4">
    <location>
        <begin position="34"/>
        <end position="53"/>
    </location>
</feature>
<feature type="domain" description="EF-hand" evidence="5">
    <location>
        <begin position="134"/>
        <end position="169"/>
    </location>
</feature>
<dbReference type="FunFam" id="1.10.238.10:FF:000302">
    <property type="entry name" value="Probable calcium-binding protein CML46"/>
    <property type="match status" value="1"/>
</dbReference>